<dbReference type="Proteomes" id="UP001497453">
    <property type="component" value="Chromosome 4"/>
</dbReference>
<reference evidence="3" key="1">
    <citation type="submission" date="2024-04" db="EMBL/GenBank/DDBJ databases">
        <authorList>
            <person name="Shaw F."/>
            <person name="Minotto A."/>
        </authorList>
    </citation>
    <scope>NUCLEOTIDE SEQUENCE [LARGE SCALE GENOMIC DNA]</scope>
</reference>
<dbReference type="EMBL" id="OZ037947">
    <property type="protein sequence ID" value="CAL1706816.1"/>
    <property type="molecule type" value="Genomic_DNA"/>
</dbReference>
<protein>
    <submittedName>
        <fullName evidence="2">Uncharacterized protein</fullName>
    </submittedName>
</protein>
<feature type="region of interest" description="Disordered" evidence="1">
    <location>
        <begin position="1"/>
        <end position="32"/>
    </location>
</feature>
<evidence type="ECO:0000313" key="2">
    <source>
        <dbReference type="EMBL" id="CAL1706816.1"/>
    </source>
</evidence>
<feature type="compositionally biased region" description="Polar residues" evidence="1">
    <location>
        <begin position="23"/>
        <end position="32"/>
    </location>
</feature>
<proteinExistence type="predicted"/>
<name>A0ABP1DG62_9APHY</name>
<keyword evidence="3" id="KW-1185">Reference proteome</keyword>
<organism evidence="2 3">
    <name type="scientific">Somion occarium</name>
    <dbReference type="NCBI Taxonomy" id="3059160"/>
    <lineage>
        <taxon>Eukaryota</taxon>
        <taxon>Fungi</taxon>
        <taxon>Dikarya</taxon>
        <taxon>Basidiomycota</taxon>
        <taxon>Agaricomycotina</taxon>
        <taxon>Agaricomycetes</taxon>
        <taxon>Polyporales</taxon>
        <taxon>Cerrenaceae</taxon>
        <taxon>Somion</taxon>
    </lineage>
</organism>
<gene>
    <name evidence="2" type="ORF">GFSPODELE1_LOCUS6053</name>
</gene>
<evidence type="ECO:0000313" key="3">
    <source>
        <dbReference type="Proteomes" id="UP001497453"/>
    </source>
</evidence>
<feature type="compositionally biased region" description="Basic and acidic residues" evidence="1">
    <location>
        <begin position="1"/>
        <end position="19"/>
    </location>
</feature>
<accession>A0ABP1DG62</accession>
<evidence type="ECO:0000256" key="1">
    <source>
        <dbReference type="SAM" id="MobiDB-lite"/>
    </source>
</evidence>
<sequence>MVSQKDARNHDRTSDHDLDPIDSLSSTIGNYSNSENSEEAVIKLIARKDDTSLSFASRVGLGLCASGLIGCYSLKYFVRQSNLRVKRLWLGSVFAATAYNAFNKDKFERFIVKVAEPNHELHSVFLPPMSLYFASFEPPTLPKDALSTCKEIRMKFAEQESISARILMLTRTMWCTPNTWAFCAVLFGKGLGHGAPLSGRDFDICISHLANWVDLEKPTLFTRMRNAIFCSWVGAITIRLFSHRVLFSRLSASTAVASFVAWFTLDHLRHYHLFYDPLGIQNKKRIEDIYRNHPLFRLVFQEVDRLISEGGDS</sequence>